<keyword evidence="5" id="KW-1185">Reference proteome</keyword>
<name>A0ABY5H062_9GAMM</name>
<evidence type="ECO:0000256" key="2">
    <source>
        <dbReference type="SAM" id="Phobius"/>
    </source>
</evidence>
<accession>A0ABY5H062</accession>
<feature type="domain" description="DUF4350" evidence="3">
    <location>
        <begin position="51"/>
        <end position="242"/>
    </location>
</feature>
<proteinExistence type="predicted"/>
<gene>
    <name evidence="4" type="ORF">KDX31_06960</name>
</gene>
<dbReference type="SUPFAM" id="SSF52317">
    <property type="entry name" value="Class I glutamine amidotransferase-like"/>
    <property type="match status" value="1"/>
</dbReference>
<keyword evidence="2" id="KW-0472">Membrane</keyword>
<reference evidence="4" key="1">
    <citation type="submission" date="2021-04" db="EMBL/GenBank/DDBJ databases">
        <title>Oceanospirillales bacteria with DddD are important DMSP degraders in coastal seawater.</title>
        <authorList>
            <person name="Liu J."/>
        </authorList>
    </citation>
    <scope>NUCLEOTIDE SEQUENCE</scope>
    <source>
        <strain evidence="4">GY6</strain>
    </source>
</reference>
<feature type="transmembrane region" description="Helical" evidence="2">
    <location>
        <begin position="7"/>
        <end position="28"/>
    </location>
</feature>
<feature type="transmembrane region" description="Helical" evidence="2">
    <location>
        <begin position="267"/>
        <end position="287"/>
    </location>
</feature>
<dbReference type="EMBL" id="CP073344">
    <property type="protein sequence ID" value="UTW04730.1"/>
    <property type="molecule type" value="Genomic_DNA"/>
</dbReference>
<keyword evidence="2" id="KW-0812">Transmembrane</keyword>
<feature type="region of interest" description="Disordered" evidence="1">
    <location>
        <begin position="140"/>
        <end position="160"/>
    </location>
</feature>
<organism evidence="4 5">
    <name type="scientific">Amphritea atlantica</name>
    <dbReference type="NCBI Taxonomy" id="355243"/>
    <lineage>
        <taxon>Bacteria</taxon>
        <taxon>Pseudomonadati</taxon>
        <taxon>Pseudomonadota</taxon>
        <taxon>Gammaproteobacteria</taxon>
        <taxon>Oceanospirillales</taxon>
        <taxon>Oceanospirillaceae</taxon>
        <taxon>Amphritea</taxon>
    </lineage>
</organism>
<evidence type="ECO:0000256" key="1">
    <source>
        <dbReference type="SAM" id="MobiDB-lite"/>
    </source>
</evidence>
<evidence type="ECO:0000313" key="5">
    <source>
        <dbReference type="Proteomes" id="UP001059950"/>
    </source>
</evidence>
<dbReference type="InterPro" id="IPR029062">
    <property type="entry name" value="Class_I_gatase-like"/>
</dbReference>
<evidence type="ECO:0000259" key="3">
    <source>
        <dbReference type="Pfam" id="PF14258"/>
    </source>
</evidence>
<protein>
    <recommendedName>
        <fullName evidence="3">DUF4350 domain-containing protein</fullName>
    </recommendedName>
</protein>
<dbReference type="InterPro" id="IPR025646">
    <property type="entry name" value="DUF4350"/>
</dbReference>
<keyword evidence="2" id="KW-1133">Transmembrane helix</keyword>
<dbReference type="Pfam" id="PF14258">
    <property type="entry name" value="DUF4350"/>
    <property type="match status" value="1"/>
</dbReference>
<dbReference type="Proteomes" id="UP001059950">
    <property type="component" value="Chromosome"/>
</dbReference>
<evidence type="ECO:0000313" key="4">
    <source>
        <dbReference type="EMBL" id="UTW04730.1"/>
    </source>
</evidence>
<sequence>MSTANRVMLWLLGGLLLIGVVWYTQWFLNNHQRVTEEQRVDSSPEAIRNRFLAAERFLQQLEYDAESFRARDLVSTLPPPGDALLVRRMPPQMSDQQIDTLDNWIEAGGVLILTSEYFYQDDGDSDPFLQYLGVRMLPTEDQQPEADSLEHSDSNASEPSRYLPVSLALAREAEPVTVSFRKDRFLEDGDQWAAERFDSALGAHYLKYTFGRGRVIVLSDLDLFSNDRIKEDDNAFLLSHLVAGSRKVWLQYSIDALPLPQLLWQKIPFILCALVALLMLMGWRLFLYTGPRLQLQNQQRRNLLEHIDATAHYAWRIDRGYSLFENNRKALELAWRKRHPTLNPMDNRQRAEWIGEKTGMVATAVERSLYHEIAKDQDFIKATLVLQQLASGLKQRELR</sequence>